<organism evidence="1 3">
    <name type="scientific">Halostagnicola larsenii XH-48</name>
    <dbReference type="NCBI Taxonomy" id="797299"/>
    <lineage>
        <taxon>Archaea</taxon>
        <taxon>Methanobacteriati</taxon>
        <taxon>Methanobacteriota</taxon>
        <taxon>Stenosarchaea group</taxon>
        <taxon>Halobacteria</taxon>
        <taxon>Halobacteriales</taxon>
        <taxon>Natrialbaceae</taxon>
        <taxon>Halostagnicola</taxon>
    </lineage>
</organism>
<keyword evidence="3" id="KW-1185">Reference proteome</keyword>
<reference evidence="1 3" key="1">
    <citation type="submission" date="2014-01" db="EMBL/GenBank/DDBJ databases">
        <authorList>
            <consortium name="DOE Joint Genome Institute"/>
            <person name="Anderson I."/>
            <person name="Huntemann M."/>
            <person name="Han J."/>
            <person name="Chen A."/>
            <person name="Kyrpides N."/>
            <person name="Mavromatis K."/>
            <person name="Markowitz V."/>
            <person name="Palaniappan K."/>
            <person name="Ivanova N."/>
            <person name="Schaumberg A."/>
            <person name="Pati A."/>
            <person name="Liolios K."/>
            <person name="Nordberg H.P."/>
            <person name="Cantor M.N."/>
            <person name="Hua S.X."/>
            <person name="Woyke T."/>
        </authorList>
    </citation>
    <scope>NUCLEOTIDE SEQUENCE [LARGE SCALE GENOMIC DNA]</scope>
    <source>
        <strain evidence="1 3">XH-48</strain>
    </source>
</reference>
<sequence length="66" mass="6710">MTDIALSFVELAGIIGAAVALAATDAAALSRLAITVLAKKLGVKPMEIYQFSAATSDQESPEDGEG</sequence>
<evidence type="ECO:0000313" key="2">
    <source>
        <dbReference type="EMBL" id="AHG00954.1"/>
    </source>
</evidence>
<name>W0JUC4_9EURY</name>
<dbReference type="GeneID" id="25145175"/>
<proteinExistence type="predicted"/>
<dbReference type="AlphaFoldDB" id="W0JUC4"/>
<dbReference type="Proteomes" id="UP000019024">
    <property type="component" value="Chromosome"/>
</dbReference>
<dbReference type="EMBL" id="CP007055">
    <property type="protein sequence ID" value="AHG00954.1"/>
    <property type="molecule type" value="Genomic_DNA"/>
</dbReference>
<dbReference type="STRING" id="797299.HALLA_11745"/>
<dbReference type="HOGENOM" id="CLU_2820680_0_0_2"/>
<dbReference type="EMBL" id="CP007055">
    <property type="protein sequence ID" value="AHG00907.1"/>
    <property type="molecule type" value="Genomic_DNA"/>
</dbReference>
<dbReference type="RefSeq" id="WP_049952636.1">
    <property type="nucleotide sequence ID" value="NZ_CP007055.1"/>
</dbReference>
<protein>
    <submittedName>
        <fullName evidence="1">Uncharacterized protein</fullName>
    </submittedName>
</protein>
<dbReference type="KEGG" id="hlr:HALLA_12035"/>
<evidence type="ECO:0000313" key="3">
    <source>
        <dbReference type="Proteomes" id="UP000019024"/>
    </source>
</evidence>
<evidence type="ECO:0000313" key="1">
    <source>
        <dbReference type="EMBL" id="AHG00907.1"/>
    </source>
</evidence>
<gene>
    <name evidence="1" type="ORF">HALLA_11745</name>
    <name evidence="2" type="ORF">HALLA_12035</name>
</gene>
<accession>W0JUC4</accession>
<dbReference type="KEGG" id="hlr:HALLA_11745"/>